<dbReference type="Pfam" id="PF01875">
    <property type="entry name" value="Memo"/>
    <property type="match status" value="1"/>
</dbReference>
<reference evidence="3" key="3">
    <citation type="submission" date="2018-07" db="EMBL/GenBank/DDBJ databases">
        <authorList>
            <person name="Quirk P.G."/>
            <person name="Krulwich T.A."/>
        </authorList>
    </citation>
    <scope>NUCLEOTIDE SEQUENCE</scope>
    <source>
        <strain evidence="3">96224</strain>
    </source>
</reference>
<dbReference type="NCBIfam" id="TIGR04336">
    <property type="entry name" value="AmmeMemoSam_B"/>
    <property type="match status" value="1"/>
</dbReference>
<dbReference type="EMBL" id="UIGY01000051">
    <property type="protein sequence ID" value="SUZ09485.1"/>
    <property type="molecule type" value="Genomic_DNA"/>
</dbReference>
<dbReference type="InterPro" id="IPR002737">
    <property type="entry name" value="MEMO1_fam"/>
</dbReference>
<reference evidence="4" key="1">
    <citation type="journal article" date="2013" name="Nat. Genet.">
        <title>The wheat powdery mildew genome shows the unique evolution of an obligate biotroph.</title>
        <authorList>
            <person name="Wicker T."/>
            <person name="Oberhaensli S."/>
            <person name="Parlange F."/>
            <person name="Buchmann J.P."/>
            <person name="Shatalina M."/>
            <person name="Roffler S."/>
            <person name="Ben-David R."/>
            <person name="Dolezel J."/>
            <person name="Simkova H."/>
            <person name="Schulze-Lefert P."/>
            <person name="Spanu P.D."/>
            <person name="Bruggmann R."/>
            <person name="Amselem J."/>
            <person name="Quesneville H."/>
            <person name="Ver Loren van Themaat E."/>
            <person name="Paape T."/>
            <person name="Shimizu K.K."/>
            <person name="Keller B."/>
        </authorList>
    </citation>
    <scope>NUCLEOTIDE SEQUENCE [LARGE SCALE GENOMIC DNA]</scope>
    <source>
        <strain evidence="4">96224</strain>
    </source>
</reference>
<dbReference type="PANTHER" id="PTHR11060:SF0">
    <property type="entry name" value="PROTEIN MEMO1"/>
    <property type="match status" value="1"/>
</dbReference>
<protein>
    <submittedName>
        <fullName evidence="3">BgtA-20947</fullName>
    </submittedName>
</protein>
<organism evidence="3">
    <name type="scientific">Blumeria graminis f. sp. tritici 96224</name>
    <dbReference type="NCBI Taxonomy" id="1268274"/>
    <lineage>
        <taxon>Eukaryota</taxon>
        <taxon>Fungi</taxon>
        <taxon>Dikarya</taxon>
        <taxon>Ascomycota</taxon>
        <taxon>Pezizomycotina</taxon>
        <taxon>Leotiomycetes</taxon>
        <taxon>Erysiphales</taxon>
        <taxon>Erysiphaceae</taxon>
        <taxon>Blumeria</taxon>
    </lineage>
</organism>
<dbReference type="PANTHER" id="PTHR11060">
    <property type="entry name" value="PROTEIN MEMO1"/>
    <property type="match status" value="1"/>
</dbReference>
<evidence type="ECO:0000313" key="2">
    <source>
        <dbReference type="EMBL" id="EPQ65510.1"/>
    </source>
</evidence>
<evidence type="ECO:0000256" key="1">
    <source>
        <dbReference type="ARBA" id="ARBA00006315"/>
    </source>
</evidence>
<evidence type="ECO:0000313" key="4">
    <source>
        <dbReference type="Proteomes" id="UP000053110"/>
    </source>
</evidence>
<dbReference type="EMBL" id="KE375024">
    <property type="protein sequence ID" value="EPQ65510.1"/>
    <property type="molecule type" value="Genomic_DNA"/>
</dbReference>
<feature type="non-terminal residue" evidence="3">
    <location>
        <position position="350"/>
    </location>
</feature>
<dbReference type="HOGENOM" id="CLU_038085_0_0_1"/>
<dbReference type="Proteomes" id="UP000053110">
    <property type="component" value="Unassembled WGS sequence"/>
</dbReference>
<dbReference type="OrthoDB" id="417112at2759"/>
<dbReference type="CDD" id="cd07361">
    <property type="entry name" value="MEMO_like"/>
    <property type="match status" value="1"/>
</dbReference>
<proteinExistence type="inferred from homology"/>
<accession>A0A061HNY3</accession>
<comment type="similarity">
    <text evidence="1">Belongs to the MEMO1 family.</text>
</comment>
<gene>
    <name evidence="2" type="ORF">BGT96224_A20947</name>
    <name evidence="3" type="ORF">BGT96224V2_LOCUS2677</name>
</gene>
<sequence length="350" mass="39192">MNTRAASHSGTWYSSNPRKLSQELDHWLSLAISANKTRSCPVTNARIIIAPHAGYAYSGAAAAYAYADLDITQATQRIFLLGPSHHLYLTRCALTSFTSYNTPLGELPIDTETVHALHATGKFDTMAPDTDKNEHSLEMHLPYIFKLMSRIHRSSAQYPRLVPILVGNTSVMSEREYGQLLVPYLADPSNLFIISSDFCHWGLRFGYTYYIPESSDESAGYELNLRDKTPTRPYIHESIERLDRGALDAIESGSHKLFWENLNKTGNTVCGRHPIGIILSSLEALGKWKKEQLKEADYNSIETLAPGSILSPDNTVQRQRVFKFTRYERSSDVVDVDDSSVSYASAFATI</sequence>
<evidence type="ECO:0000313" key="3">
    <source>
        <dbReference type="EMBL" id="SUZ09485.1"/>
    </source>
</evidence>
<dbReference type="Gene3D" id="3.40.830.10">
    <property type="entry name" value="LigB-like"/>
    <property type="match status" value="1"/>
</dbReference>
<dbReference type="HAMAP" id="MF_00055">
    <property type="entry name" value="MEMO1"/>
    <property type="match status" value="1"/>
</dbReference>
<reference evidence="2" key="2">
    <citation type="submission" date="2013-01" db="EMBL/GenBank/DDBJ databases">
        <title>The wheat powdery mildew genome reveals unique evolution of an obligate biotroph.</title>
        <authorList>
            <person name="Oberhaensli S."/>
            <person name="Wicker T."/>
            <person name="Keller B."/>
        </authorList>
    </citation>
    <scope>NUCLEOTIDE SEQUENCE</scope>
    <source>
        <strain evidence="2">96224</strain>
    </source>
</reference>
<dbReference type="AlphaFoldDB" id="A0A061HNY3"/>
<name>A0A061HNY3_BLUGR</name>